<feature type="region of interest" description="Disordered" evidence="2">
    <location>
        <begin position="118"/>
        <end position="165"/>
    </location>
</feature>
<keyword evidence="1" id="KW-0862">Zinc</keyword>
<dbReference type="PROSITE" id="PS50157">
    <property type="entry name" value="ZINC_FINGER_C2H2_2"/>
    <property type="match status" value="3"/>
</dbReference>
<evidence type="ECO:0000256" key="1">
    <source>
        <dbReference type="PROSITE-ProRule" id="PRU00042"/>
    </source>
</evidence>
<sequence length="364" mass="41088">MDKYTCKHCSRRFSNGRALGGHMRSHVIMNRPGPFTQTTSVSPTSSSSSGTMEAEGEVKRSTTPPAIGVGTHYELRENPRKSFKFYETEFEGVDYSSFFQLTTTTTVPNNTANSASVVVQDRESDTETSIPLSNNFRRRSKRRRRRQRTTMEIEPMSSVSDNTPDEDVARCLMMLSRDIWSENKSTQNLLQTQHPSEDDEEDDDEEFTVVSSSDDDERRKKRVKKMDIGNGGRKARFQCGTCKKVFQSYQALGGHRASHKKIKSSCLEEQRGSKLIREFDDADPRLHECPFCFRMFISGQALGGHKRSHLAAGHSIPTHPPPPTLLLQAATKIEEDKMIDLNLPAPMENEVVEYAEFSAVSETC</sequence>
<evidence type="ECO:0000313" key="4">
    <source>
        <dbReference type="EMBL" id="KMZ65539.1"/>
    </source>
</evidence>
<feature type="domain" description="C2H2-type" evidence="3">
    <location>
        <begin position="237"/>
        <end position="264"/>
    </location>
</feature>
<dbReference type="AlphaFoldDB" id="A0A0K9P973"/>
<evidence type="ECO:0000256" key="2">
    <source>
        <dbReference type="SAM" id="MobiDB-lite"/>
    </source>
</evidence>
<dbReference type="SMART" id="SM00355">
    <property type="entry name" value="ZnF_C2H2"/>
    <property type="match status" value="3"/>
</dbReference>
<accession>A0A0K9P973</accession>
<comment type="caution">
    <text evidence="4">The sequence shown here is derived from an EMBL/GenBank/DDBJ whole genome shotgun (WGS) entry which is preliminary data.</text>
</comment>
<dbReference type="PANTHER" id="PTHR46326">
    <property type="entry name" value="ZINC FINGER PROTEIN ZAT1-RELATED"/>
    <property type="match status" value="1"/>
</dbReference>
<feature type="domain" description="C2H2-type" evidence="3">
    <location>
        <begin position="287"/>
        <end position="309"/>
    </location>
</feature>
<organism evidence="4 5">
    <name type="scientific">Zostera marina</name>
    <name type="common">Eelgrass</name>
    <dbReference type="NCBI Taxonomy" id="29655"/>
    <lineage>
        <taxon>Eukaryota</taxon>
        <taxon>Viridiplantae</taxon>
        <taxon>Streptophyta</taxon>
        <taxon>Embryophyta</taxon>
        <taxon>Tracheophyta</taxon>
        <taxon>Spermatophyta</taxon>
        <taxon>Magnoliopsida</taxon>
        <taxon>Liliopsida</taxon>
        <taxon>Zosteraceae</taxon>
        <taxon>Zostera</taxon>
    </lineage>
</organism>
<dbReference type="GO" id="GO:0006355">
    <property type="term" value="P:regulation of DNA-templated transcription"/>
    <property type="evidence" value="ECO:0007669"/>
    <property type="project" value="InterPro"/>
</dbReference>
<proteinExistence type="predicted"/>
<protein>
    <submittedName>
        <fullName evidence="4">Zinc finger family protein</fullName>
    </submittedName>
</protein>
<dbReference type="EMBL" id="LFYR01001032">
    <property type="protein sequence ID" value="KMZ65539.1"/>
    <property type="molecule type" value="Genomic_DNA"/>
</dbReference>
<dbReference type="OrthoDB" id="9411774at2759"/>
<dbReference type="InterPro" id="IPR044303">
    <property type="entry name" value="ZAT1/4/9"/>
</dbReference>
<keyword evidence="5" id="KW-1185">Reference proteome</keyword>
<dbReference type="PROSITE" id="PS00028">
    <property type="entry name" value="ZINC_FINGER_C2H2_1"/>
    <property type="match status" value="3"/>
</dbReference>
<feature type="region of interest" description="Disordered" evidence="2">
    <location>
        <begin position="186"/>
        <end position="223"/>
    </location>
</feature>
<feature type="compositionally biased region" description="Low complexity" evidence="2">
    <location>
        <begin position="36"/>
        <end position="51"/>
    </location>
</feature>
<feature type="compositionally biased region" description="Acidic residues" evidence="2">
    <location>
        <begin position="197"/>
        <end position="207"/>
    </location>
</feature>
<dbReference type="InterPro" id="IPR036236">
    <property type="entry name" value="Znf_C2H2_sf"/>
</dbReference>
<feature type="region of interest" description="Disordered" evidence="2">
    <location>
        <begin position="31"/>
        <end position="68"/>
    </location>
</feature>
<dbReference type="Proteomes" id="UP000036987">
    <property type="component" value="Unassembled WGS sequence"/>
</dbReference>
<keyword evidence="1" id="KW-0479">Metal-binding</keyword>
<dbReference type="STRING" id="29655.A0A0K9P973"/>
<dbReference type="SUPFAM" id="SSF57667">
    <property type="entry name" value="beta-beta-alpha zinc fingers"/>
    <property type="match status" value="1"/>
</dbReference>
<dbReference type="GO" id="GO:0008270">
    <property type="term" value="F:zinc ion binding"/>
    <property type="evidence" value="ECO:0007669"/>
    <property type="project" value="UniProtKB-KW"/>
</dbReference>
<dbReference type="PANTHER" id="PTHR46326:SF2">
    <property type="entry name" value="ZINC FINGER PROTEIN ZAT1-RELATED"/>
    <property type="match status" value="1"/>
</dbReference>
<keyword evidence="1" id="KW-0863">Zinc-finger</keyword>
<name>A0A0K9P973_ZOSMR</name>
<feature type="compositionally biased region" description="Basic residues" evidence="2">
    <location>
        <begin position="136"/>
        <end position="148"/>
    </location>
</feature>
<dbReference type="OMA" id="SGHECPI"/>
<dbReference type="Gene3D" id="3.30.160.60">
    <property type="entry name" value="Classic Zinc Finger"/>
    <property type="match status" value="2"/>
</dbReference>
<dbReference type="InterPro" id="IPR013087">
    <property type="entry name" value="Znf_C2H2_type"/>
</dbReference>
<feature type="domain" description="C2H2-type" evidence="3">
    <location>
        <begin position="4"/>
        <end position="26"/>
    </location>
</feature>
<dbReference type="Pfam" id="PF13912">
    <property type="entry name" value="zf-C2H2_6"/>
    <property type="match status" value="3"/>
</dbReference>
<evidence type="ECO:0000259" key="3">
    <source>
        <dbReference type="PROSITE" id="PS50157"/>
    </source>
</evidence>
<gene>
    <name evidence="4" type="ORF">ZOSMA_31G01270</name>
</gene>
<evidence type="ECO:0000313" key="5">
    <source>
        <dbReference type="Proteomes" id="UP000036987"/>
    </source>
</evidence>
<reference evidence="5" key="1">
    <citation type="journal article" date="2016" name="Nature">
        <title>The genome of the seagrass Zostera marina reveals angiosperm adaptation to the sea.</title>
        <authorList>
            <person name="Olsen J.L."/>
            <person name="Rouze P."/>
            <person name="Verhelst B."/>
            <person name="Lin Y.-C."/>
            <person name="Bayer T."/>
            <person name="Collen J."/>
            <person name="Dattolo E."/>
            <person name="De Paoli E."/>
            <person name="Dittami S."/>
            <person name="Maumus F."/>
            <person name="Michel G."/>
            <person name="Kersting A."/>
            <person name="Lauritano C."/>
            <person name="Lohaus R."/>
            <person name="Toepel M."/>
            <person name="Tonon T."/>
            <person name="Vanneste K."/>
            <person name="Amirebrahimi M."/>
            <person name="Brakel J."/>
            <person name="Bostroem C."/>
            <person name="Chovatia M."/>
            <person name="Grimwood J."/>
            <person name="Jenkins J.W."/>
            <person name="Jueterbock A."/>
            <person name="Mraz A."/>
            <person name="Stam W.T."/>
            <person name="Tice H."/>
            <person name="Bornberg-Bauer E."/>
            <person name="Green P.J."/>
            <person name="Pearson G.A."/>
            <person name="Procaccini G."/>
            <person name="Duarte C.M."/>
            <person name="Schmutz J."/>
            <person name="Reusch T.B.H."/>
            <person name="Van de Peer Y."/>
        </authorList>
    </citation>
    <scope>NUCLEOTIDE SEQUENCE [LARGE SCALE GENOMIC DNA]</scope>
    <source>
        <strain evidence="5">cv. Finnish</strain>
    </source>
</reference>